<dbReference type="SUPFAM" id="SSF109604">
    <property type="entry name" value="HD-domain/PDEase-like"/>
    <property type="match status" value="1"/>
</dbReference>
<dbReference type="NCBIfam" id="TIGR00277">
    <property type="entry name" value="HDIG"/>
    <property type="match status" value="1"/>
</dbReference>
<dbReference type="RefSeq" id="WP_082214974.1">
    <property type="nucleotide sequence ID" value="NZ_FUZA01000002.1"/>
</dbReference>
<feature type="domain" description="HD/PDEase" evidence="1">
    <location>
        <begin position="22"/>
        <end position="136"/>
    </location>
</feature>
<name>A0A1T5EIN0_9BACT</name>
<protein>
    <submittedName>
        <fullName evidence="2">HDIG domain-containing protein</fullName>
    </submittedName>
</protein>
<dbReference type="CDD" id="cd00077">
    <property type="entry name" value="HDc"/>
    <property type="match status" value="1"/>
</dbReference>
<dbReference type="Proteomes" id="UP000190897">
    <property type="component" value="Unassembled WGS sequence"/>
</dbReference>
<reference evidence="3" key="1">
    <citation type="submission" date="2017-02" db="EMBL/GenBank/DDBJ databases">
        <authorList>
            <person name="Varghese N."/>
            <person name="Submissions S."/>
        </authorList>
    </citation>
    <scope>NUCLEOTIDE SEQUENCE [LARGE SCALE GENOMIC DNA]</scope>
    <source>
        <strain evidence="3">DSM 22270</strain>
    </source>
</reference>
<accession>A0A1T5EIN0</accession>
<dbReference type="Gene3D" id="1.10.3210.10">
    <property type="entry name" value="Hypothetical protein af1432"/>
    <property type="match status" value="1"/>
</dbReference>
<dbReference type="OrthoDB" id="5728337at2"/>
<dbReference type="InterPro" id="IPR006674">
    <property type="entry name" value="HD_domain"/>
</dbReference>
<proteinExistence type="predicted"/>
<gene>
    <name evidence="2" type="ORF">SAMN05660293_02495</name>
</gene>
<evidence type="ECO:0000313" key="2">
    <source>
        <dbReference type="EMBL" id="SKB83776.1"/>
    </source>
</evidence>
<dbReference type="EMBL" id="FUZA01000002">
    <property type="protein sequence ID" value="SKB83776.1"/>
    <property type="molecule type" value="Genomic_DNA"/>
</dbReference>
<evidence type="ECO:0000313" key="3">
    <source>
        <dbReference type="Proteomes" id="UP000190897"/>
    </source>
</evidence>
<dbReference type="SMART" id="SM00471">
    <property type="entry name" value="HDc"/>
    <property type="match status" value="1"/>
</dbReference>
<organism evidence="2 3">
    <name type="scientific">Dyadobacter psychrophilus</name>
    <dbReference type="NCBI Taxonomy" id="651661"/>
    <lineage>
        <taxon>Bacteria</taxon>
        <taxon>Pseudomonadati</taxon>
        <taxon>Bacteroidota</taxon>
        <taxon>Cytophagia</taxon>
        <taxon>Cytophagales</taxon>
        <taxon>Spirosomataceae</taxon>
        <taxon>Dyadobacter</taxon>
    </lineage>
</organism>
<dbReference type="InterPro" id="IPR003607">
    <property type="entry name" value="HD/PDEase_dom"/>
</dbReference>
<sequence length="189" mass="21679">MNVEKAEIYIVDQFRRRLSDTLYYHGLHHTLDVANAALHLAALEGVNDQETRDLLKTAALYHDSGFMYTYQEHEQEGCRIAREALPGFGYNPGQIETICGMILATRIPQSPKTHLEQIICDADLDYLGRADFEPIAETLYRELKARNMVTDIDAWNAIQVKFIGAHKYWTQSAQRLRELPKQANLETLL</sequence>
<dbReference type="STRING" id="651661.SAMN05660293_02495"/>
<evidence type="ECO:0000259" key="1">
    <source>
        <dbReference type="SMART" id="SM00471"/>
    </source>
</evidence>
<dbReference type="InterPro" id="IPR006675">
    <property type="entry name" value="HDIG_dom"/>
</dbReference>
<keyword evidence="3" id="KW-1185">Reference proteome</keyword>
<dbReference type="AlphaFoldDB" id="A0A1T5EIN0"/>
<dbReference type="Pfam" id="PF01966">
    <property type="entry name" value="HD"/>
    <property type="match status" value="1"/>
</dbReference>